<evidence type="ECO:0000256" key="1">
    <source>
        <dbReference type="ARBA" id="ARBA00006484"/>
    </source>
</evidence>
<dbReference type="Pfam" id="PF13561">
    <property type="entry name" value="adh_short_C2"/>
    <property type="match status" value="1"/>
</dbReference>
<name>A0ABD6ADG9_9EURY</name>
<dbReference type="CDD" id="cd05233">
    <property type="entry name" value="SDR_c"/>
    <property type="match status" value="1"/>
</dbReference>
<dbReference type="NCBIfam" id="NF005559">
    <property type="entry name" value="PRK07231.1"/>
    <property type="match status" value="1"/>
</dbReference>
<dbReference type="InterPro" id="IPR002347">
    <property type="entry name" value="SDR_fam"/>
</dbReference>
<comment type="caution">
    <text evidence="3">The sequence shown here is derived from an EMBL/GenBank/DDBJ whole genome shotgun (WGS) entry which is preliminary data.</text>
</comment>
<dbReference type="EC" id="1.1.1.-" evidence="3"/>
<dbReference type="Gene3D" id="3.40.50.720">
    <property type="entry name" value="NAD(P)-binding Rossmann-like Domain"/>
    <property type="match status" value="1"/>
</dbReference>
<evidence type="ECO:0000256" key="2">
    <source>
        <dbReference type="ARBA" id="ARBA00023002"/>
    </source>
</evidence>
<protein>
    <submittedName>
        <fullName evidence="3">SDR family NAD(P)-dependent oxidoreductase</fullName>
        <ecNumber evidence="3">1.1.1.-</ecNumber>
    </submittedName>
</protein>
<dbReference type="PANTHER" id="PTHR42760:SF115">
    <property type="entry name" value="3-OXOACYL-[ACYL-CARRIER-PROTEIN] REDUCTASE FABG"/>
    <property type="match status" value="1"/>
</dbReference>
<keyword evidence="2 3" id="KW-0560">Oxidoreductase</keyword>
<evidence type="ECO:0000313" key="3">
    <source>
        <dbReference type="EMBL" id="MFC7318252.1"/>
    </source>
</evidence>
<evidence type="ECO:0000313" key="4">
    <source>
        <dbReference type="Proteomes" id="UP001596547"/>
    </source>
</evidence>
<dbReference type="EMBL" id="JBHTBF010000003">
    <property type="protein sequence ID" value="MFC7318252.1"/>
    <property type="molecule type" value="Genomic_DNA"/>
</dbReference>
<dbReference type="PRINTS" id="PR00080">
    <property type="entry name" value="SDRFAMILY"/>
</dbReference>
<sequence>MADISYHYEDETVLVTGASSGIGREIALRFGDAGATVINADLRRDPKDVGEEVPTDKAISWGAGEGRYVETDISDPEQLEAAVAVGDEYDGIDVMVNNAGLFIKGGLFETTEEDFERIHSINAKGTFFGCQAAAADMVDRGTAGTIVNVASISSTHAQKRQIPYDSTKGAIRMITRGAALELSDYDIRVNAVAPGHVATEFGSGAEKKVEAVANDEVSKTVPLGRAGFPEDIAGSVLFLASEDAGYLTGEMVYVDGGWQTY</sequence>
<dbReference type="SUPFAM" id="SSF51735">
    <property type="entry name" value="NAD(P)-binding Rossmann-fold domains"/>
    <property type="match status" value="1"/>
</dbReference>
<comment type="similarity">
    <text evidence="1">Belongs to the short-chain dehydrogenases/reductases (SDR) family.</text>
</comment>
<dbReference type="GeneID" id="79317575"/>
<dbReference type="FunFam" id="3.40.50.720:FF:000084">
    <property type="entry name" value="Short-chain dehydrogenase reductase"/>
    <property type="match status" value="1"/>
</dbReference>
<dbReference type="AlphaFoldDB" id="A0ABD6ADG9"/>
<reference evidence="3 4" key="1">
    <citation type="journal article" date="2019" name="Int. J. Syst. Evol. Microbiol.">
        <title>The Global Catalogue of Microorganisms (GCM) 10K type strain sequencing project: providing services to taxonomists for standard genome sequencing and annotation.</title>
        <authorList>
            <consortium name="The Broad Institute Genomics Platform"/>
            <consortium name="The Broad Institute Genome Sequencing Center for Infectious Disease"/>
            <person name="Wu L."/>
            <person name="Ma J."/>
        </authorList>
    </citation>
    <scope>NUCLEOTIDE SEQUENCE [LARGE SCALE GENOMIC DNA]</scope>
    <source>
        <strain evidence="3 4">PSR21</strain>
    </source>
</reference>
<keyword evidence="4" id="KW-1185">Reference proteome</keyword>
<dbReference type="PANTHER" id="PTHR42760">
    <property type="entry name" value="SHORT-CHAIN DEHYDROGENASES/REDUCTASES FAMILY MEMBER"/>
    <property type="match status" value="1"/>
</dbReference>
<proteinExistence type="inferred from homology"/>
<dbReference type="Proteomes" id="UP001596547">
    <property type="component" value="Unassembled WGS sequence"/>
</dbReference>
<dbReference type="RefSeq" id="WP_276305957.1">
    <property type="nucleotide sequence ID" value="NZ_CP119993.1"/>
</dbReference>
<dbReference type="PRINTS" id="PR00081">
    <property type="entry name" value="GDHRDH"/>
</dbReference>
<accession>A0ABD6ADG9</accession>
<gene>
    <name evidence="3" type="ORF">ACFQPE_15835</name>
</gene>
<dbReference type="InterPro" id="IPR036291">
    <property type="entry name" value="NAD(P)-bd_dom_sf"/>
</dbReference>
<organism evidence="3 4">
    <name type="scientific">Halomarina halobia</name>
    <dbReference type="NCBI Taxonomy" id="3033386"/>
    <lineage>
        <taxon>Archaea</taxon>
        <taxon>Methanobacteriati</taxon>
        <taxon>Methanobacteriota</taxon>
        <taxon>Stenosarchaea group</taxon>
        <taxon>Halobacteria</taxon>
        <taxon>Halobacteriales</taxon>
        <taxon>Natronomonadaceae</taxon>
        <taxon>Halomarina</taxon>
    </lineage>
</organism>
<dbReference type="GO" id="GO:0016491">
    <property type="term" value="F:oxidoreductase activity"/>
    <property type="evidence" value="ECO:0007669"/>
    <property type="project" value="UniProtKB-KW"/>
</dbReference>